<dbReference type="EMBL" id="OIVN01001101">
    <property type="protein sequence ID" value="SPC89852.1"/>
    <property type="molecule type" value="Genomic_DNA"/>
</dbReference>
<dbReference type="CDD" id="cd03449">
    <property type="entry name" value="R_hydratase"/>
    <property type="match status" value="1"/>
</dbReference>
<gene>
    <name evidence="2" type="ORF">FSB_LOCUS17734</name>
</gene>
<dbReference type="PANTHER" id="PTHR43437">
    <property type="entry name" value="HYDROXYACYL-THIOESTER DEHYDRATASE TYPE 2, MITOCHONDRIAL-RELATED"/>
    <property type="match status" value="1"/>
</dbReference>
<protein>
    <recommendedName>
        <fullName evidence="1">MaoC-like domain-containing protein</fullName>
    </recommendedName>
</protein>
<dbReference type="InterPro" id="IPR050965">
    <property type="entry name" value="UPF0336/Enoyl-CoA_hydratase"/>
</dbReference>
<dbReference type="GO" id="GO:0005739">
    <property type="term" value="C:mitochondrion"/>
    <property type="evidence" value="ECO:0007669"/>
    <property type="project" value="TreeGrafter"/>
</dbReference>
<feature type="domain" description="MaoC-like" evidence="1">
    <location>
        <begin position="33"/>
        <end position="128"/>
    </location>
</feature>
<sequence>MFIRSLLSANVTPLRRFSSSALNVLKTGDILREARVFTNEDVIEYSKVSHDSNPMHFDSELARNAGFKDRLVHGMLVAALFPRIISSHFPGAVYVSQSLNFKLPVYIGDKVAGEVQAISLKEIKQRYLVKFKTRCLRNNEILVLDGEAMAILPTLAVEQVRSMD</sequence>
<name>A0A2N9FRI1_FAGSY</name>
<dbReference type="InterPro" id="IPR029069">
    <property type="entry name" value="HotDog_dom_sf"/>
</dbReference>
<accession>A0A2N9FRI1</accession>
<dbReference type="GO" id="GO:0019171">
    <property type="term" value="F:(3R)-hydroxyacyl-[acyl-carrier-protein] dehydratase activity"/>
    <property type="evidence" value="ECO:0007669"/>
    <property type="project" value="TreeGrafter"/>
</dbReference>
<reference evidence="2" key="1">
    <citation type="submission" date="2018-02" db="EMBL/GenBank/DDBJ databases">
        <authorList>
            <person name="Cohen D.B."/>
            <person name="Kent A.D."/>
        </authorList>
    </citation>
    <scope>NUCLEOTIDE SEQUENCE</scope>
</reference>
<dbReference type="Gene3D" id="3.10.129.10">
    <property type="entry name" value="Hotdog Thioesterase"/>
    <property type="match status" value="1"/>
</dbReference>
<dbReference type="InterPro" id="IPR002539">
    <property type="entry name" value="MaoC-like_dom"/>
</dbReference>
<dbReference type="GO" id="GO:0006633">
    <property type="term" value="P:fatty acid biosynthetic process"/>
    <property type="evidence" value="ECO:0007669"/>
    <property type="project" value="TreeGrafter"/>
</dbReference>
<organism evidence="2">
    <name type="scientific">Fagus sylvatica</name>
    <name type="common">Beechnut</name>
    <dbReference type="NCBI Taxonomy" id="28930"/>
    <lineage>
        <taxon>Eukaryota</taxon>
        <taxon>Viridiplantae</taxon>
        <taxon>Streptophyta</taxon>
        <taxon>Embryophyta</taxon>
        <taxon>Tracheophyta</taxon>
        <taxon>Spermatophyta</taxon>
        <taxon>Magnoliopsida</taxon>
        <taxon>eudicotyledons</taxon>
        <taxon>Gunneridae</taxon>
        <taxon>Pentapetalae</taxon>
        <taxon>rosids</taxon>
        <taxon>fabids</taxon>
        <taxon>Fagales</taxon>
        <taxon>Fagaceae</taxon>
        <taxon>Fagus</taxon>
    </lineage>
</organism>
<dbReference type="AlphaFoldDB" id="A0A2N9FRI1"/>
<evidence type="ECO:0000259" key="1">
    <source>
        <dbReference type="Pfam" id="PF01575"/>
    </source>
</evidence>
<evidence type="ECO:0000313" key="2">
    <source>
        <dbReference type="EMBL" id="SPC89852.1"/>
    </source>
</evidence>
<dbReference type="SUPFAM" id="SSF54637">
    <property type="entry name" value="Thioesterase/thiol ester dehydrase-isomerase"/>
    <property type="match status" value="1"/>
</dbReference>
<dbReference type="PANTHER" id="PTHR43437:SF3">
    <property type="entry name" value="HYDROXYACYL-THIOESTER DEHYDRATASE TYPE 2, MITOCHONDRIAL"/>
    <property type="match status" value="1"/>
</dbReference>
<proteinExistence type="predicted"/>
<dbReference type="Pfam" id="PF01575">
    <property type="entry name" value="MaoC_dehydratas"/>
    <property type="match status" value="1"/>
</dbReference>